<dbReference type="GO" id="GO:0006614">
    <property type="term" value="P:SRP-dependent cotranslational protein targeting to membrane"/>
    <property type="evidence" value="ECO:0007669"/>
    <property type="project" value="InterPro"/>
</dbReference>
<dbReference type="Gene3D" id="3.40.50.300">
    <property type="entry name" value="P-loop containing nucleotide triphosphate hydrolases"/>
    <property type="match status" value="1"/>
</dbReference>
<accession>A0A1Y2DV23</accession>
<dbReference type="Pfam" id="PF07693">
    <property type="entry name" value="KAP_NTPase"/>
    <property type="match status" value="1"/>
</dbReference>
<organism evidence="11 12">
    <name type="scientific">Pseudomassariella vexata</name>
    <dbReference type="NCBI Taxonomy" id="1141098"/>
    <lineage>
        <taxon>Eukaryota</taxon>
        <taxon>Fungi</taxon>
        <taxon>Dikarya</taxon>
        <taxon>Ascomycota</taxon>
        <taxon>Pezizomycotina</taxon>
        <taxon>Sordariomycetes</taxon>
        <taxon>Xylariomycetidae</taxon>
        <taxon>Amphisphaeriales</taxon>
        <taxon>Pseudomassariaceae</taxon>
        <taxon>Pseudomassariella</taxon>
    </lineage>
</organism>
<feature type="domain" description="KAP NTPase" evidence="10">
    <location>
        <begin position="31"/>
        <end position="83"/>
    </location>
</feature>
<dbReference type="GO" id="GO:0005737">
    <property type="term" value="C:cytoplasm"/>
    <property type="evidence" value="ECO:0007669"/>
    <property type="project" value="UniProtKB-SubCell"/>
</dbReference>
<sequence>MASLTEQSVDDKSPICIPFILERLQAYKARNPTKPLIIGLNGVQGVGKTTLVKNLASTLREKQRLEALIVSIDDFYLKHDDQIALSRSQPDNVLVSCRGEPGTHDMELAQQFFNAICEGKPTKIPSYDKSAFSGQGDRVPESQWQSVNEPGQPSIQVVIFEGWCVGFKPLGPAEVASKWTAPSRTLQRHELAHLQFVNERLRGYDAINRLFDLFVHIDAEDTLYVYDWRLEQEVKLRQEKGAGMTDAQVVKFVDAYYPAYELFSDQLREGLFEGRLGRQLRLVVGKDRKVKQKIVI</sequence>
<keyword evidence="5" id="KW-0547">Nucleotide-binding</keyword>
<comment type="similarity">
    <text evidence="9">Belongs to the GLYK kinase family.</text>
</comment>
<evidence type="ECO:0000256" key="6">
    <source>
        <dbReference type="ARBA" id="ARBA00022777"/>
    </source>
</evidence>
<dbReference type="PANTHER" id="PTHR10285">
    <property type="entry name" value="URIDINE KINASE"/>
    <property type="match status" value="1"/>
</dbReference>
<dbReference type="FunFam" id="3.40.50.300:FF:001691">
    <property type="entry name" value="Probable ATP-dependent kinase TDA10"/>
    <property type="match status" value="1"/>
</dbReference>
<evidence type="ECO:0000313" key="12">
    <source>
        <dbReference type="Proteomes" id="UP000193689"/>
    </source>
</evidence>
<gene>
    <name evidence="11" type="ORF">BCR38DRAFT_345051</name>
</gene>
<dbReference type="STRING" id="1141098.A0A1Y2DV23"/>
<keyword evidence="8" id="KW-0539">Nucleus</keyword>
<keyword evidence="12" id="KW-1185">Reference proteome</keyword>
<dbReference type="GO" id="GO:0005524">
    <property type="term" value="F:ATP binding"/>
    <property type="evidence" value="ECO:0007669"/>
    <property type="project" value="UniProtKB-KW"/>
</dbReference>
<evidence type="ECO:0000256" key="5">
    <source>
        <dbReference type="ARBA" id="ARBA00022741"/>
    </source>
</evidence>
<evidence type="ECO:0000256" key="2">
    <source>
        <dbReference type="ARBA" id="ARBA00004496"/>
    </source>
</evidence>
<proteinExistence type="inferred from homology"/>
<keyword evidence="3" id="KW-0963">Cytoplasm</keyword>
<evidence type="ECO:0000313" key="11">
    <source>
        <dbReference type="EMBL" id="ORY62984.1"/>
    </source>
</evidence>
<evidence type="ECO:0000256" key="1">
    <source>
        <dbReference type="ARBA" id="ARBA00004123"/>
    </source>
</evidence>
<dbReference type="GO" id="GO:0016301">
    <property type="term" value="F:kinase activity"/>
    <property type="evidence" value="ECO:0007669"/>
    <property type="project" value="UniProtKB-KW"/>
</dbReference>
<dbReference type="GO" id="GO:0005525">
    <property type="term" value="F:GTP binding"/>
    <property type="evidence" value="ECO:0007669"/>
    <property type="project" value="UniProtKB-KW"/>
</dbReference>
<evidence type="ECO:0000256" key="4">
    <source>
        <dbReference type="ARBA" id="ARBA00022679"/>
    </source>
</evidence>
<keyword evidence="6 11" id="KW-0418">Kinase</keyword>
<name>A0A1Y2DV23_9PEZI</name>
<reference evidence="11 12" key="1">
    <citation type="submission" date="2016-07" db="EMBL/GenBank/DDBJ databases">
        <title>Pervasive Adenine N6-methylation of Active Genes in Fungi.</title>
        <authorList>
            <consortium name="DOE Joint Genome Institute"/>
            <person name="Mondo S.J."/>
            <person name="Dannebaum R.O."/>
            <person name="Kuo R.C."/>
            <person name="Labutti K."/>
            <person name="Haridas S."/>
            <person name="Kuo A."/>
            <person name="Salamov A."/>
            <person name="Ahrendt S.R."/>
            <person name="Lipzen A."/>
            <person name="Sullivan W."/>
            <person name="Andreopoulos W.B."/>
            <person name="Clum A."/>
            <person name="Lindquist E."/>
            <person name="Daum C."/>
            <person name="Ramamoorthy G.K."/>
            <person name="Gryganskyi A."/>
            <person name="Culley D."/>
            <person name="Magnuson J.K."/>
            <person name="James T.Y."/>
            <person name="O'Malley M.A."/>
            <person name="Stajich J.E."/>
            <person name="Spatafora J.W."/>
            <person name="Visel A."/>
            <person name="Grigoriev I.V."/>
        </authorList>
    </citation>
    <scope>NUCLEOTIDE SEQUENCE [LARGE SCALE GENOMIC DNA]</scope>
    <source>
        <strain evidence="11 12">CBS 129021</strain>
    </source>
</reference>
<evidence type="ECO:0000256" key="7">
    <source>
        <dbReference type="ARBA" id="ARBA00022840"/>
    </source>
</evidence>
<keyword evidence="4" id="KW-0808">Transferase</keyword>
<dbReference type="EMBL" id="MCFJ01000008">
    <property type="protein sequence ID" value="ORY62984.1"/>
    <property type="molecule type" value="Genomic_DNA"/>
</dbReference>
<protein>
    <submittedName>
        <fullName evidence="11">D-glycerate 3-kinase</fullName>
    </submittedName>
</protein>
<dbReference type="AlphaFoldDB" id="A0A1Y2DV23"/>
<dbReference type="Proteomes" id="UP000193689">
    <property type="component" value="Unassembled WGS sequence"/>
</dbReference>
<evidence type="ECO:0000256" key="8">
    <source>
        <dbReference type="ARBA" id="ARBA00023242"/>
    </source>
</evidence>
<comment type="subcellular location">
    <subcellularLocation>
        <location evidence="2">Cytoplasm</location>
    </subcellularLocation>
    <subcellularLocation>
        <location evidence="1">Nucleus</location>
    </subcellularLocation>
</comment>
<comment type="caution">
    <text evidence="11">The sequence shown here is derived from an EMBL/GenBank/DDBJ whole genome shotgun (WGS) entry which is preliminary data.</text>
</comment>
<evidence type="ECO:0000256" key="9">
    <source>
        <dbReference type="ARBA" id="ARBA00061312"/>
    </source>
</evidence>
<evidence type="ECO:0000259" key="10">
    <source>
        <dbReference type="Pfam" id="PF07693"/>
    </source>
</evidence>
<dbReference type="GeneID" id="63772365"/>
<dbReference type="InterPro" id="IPR027417">
    <property type="entry name" value="P-loop_NTPase"/>
</dbReference>
<dbReference type="InParanoid" id="A0A1Y2DV23"/>
<dbReference type="FunCoup" id="A0A1Y2DV23">
    <property type="interactions" value="328"/>
</dbReference>
<dbReference type="InterPro" id="IPR011646">
    <property type="entry name" value="KAP_P-loop"/>
</dbReference>
<keyword evidence="7" id="KW-0067">ATP-binding</keyword>
<dbReference type="SUPFAM" id="SSF52540">
    <property type="entry name" value="P-loop containing nucleoside triphosphate hydrolases"/>
    <property type="match status" value="1"/>
</dbReference>
<dbReference type="RefSeq" id="XP_040714641.1">
    <property type="nucleotide sequence ID" value="XM_040856153.1"/>
</dbReference>
<dbReference type="GO" id="GO:0005634">
    <property type="term" value="C:nucleus"/>
    <property type="evidence" value="ECO:0007669"/>
    <property type="project" value="UniProtKB-SubCell"/>
</dbReference>
<dbReference type="OrthoDB" id="347435at2759"/>
<evidence type="ECO:0000256" key="3">
    <source>
        <dbReference type="ARBA" id="ARBA00022490"/>
    </source>
</evidence>